<dbReference type="CDD" id="cd11304">
    <property type="entry name" value="Cadherin_repeat"/>
    <property type="match status" value="2"/>
</dbReference>
<sequence>TTIVRVTATDADSGLFAVIEYSLVDGEGRFGIRSSTGEIYILSPLDRETKDHYTLTAVARDNPGGSPNNRRESSVQVLVTVLDVNDYRPHFTNRVYNTSVFENKPSGTSVITVTAIDLDEGENAAIIYNILGPNV</sequence>
<keyword evidence="5" id="KW-0130">Cell adhesion</keyword>
<keyword evidence="2" id="KW-0812">Transmembrane</keyword>
<organism evidence="10 11">
    <name type="scientific">Xenoophorus captivus</name>
    <dbReference type="NCBI Taxonomy" id="1517983"/>
    <lineage>
        <taxon>Eukaryota</taxon>
        <taxon>Metazoa</taxon>
        <taxon>Chordata</taxon>
        <taxon>Craniata</taxon>
        <taxon>Vertebrata</taxon>
        <taxon>Euteleostomi</taxon>
        <taxon>Actinopterygii</taxon>
        <taxon>Neopterygii</taxon>
        <taxon>Teleostei</taxon>
        <taxon>Neoteleostei</taxon>
        <taxon>Acanthomorphata</taxon>
        <taxon>Ovalentaria</taxon>
        <taxon>Atherinomorphae</taxon>
        <taxon>Cyprinodontiformes</taxon>
        <taxon>Goodeidae</taxon>
        <taxon>Xenoophorus</taxon>
    </lineage>
</organism>
<feature type="non-terminal residue" evidence="10">
    <location>
        <position position="1"/>
    </location>
</feature>
<evidence type="ECO:0000256" key="8">
    <source>
        <dbReference type="PROSITE-ProRule" id="PRU00043"/>
    </source>
</evidence>
<keyword evidence="6" id="KW-1133">Transmembrane helix</keyword>
<protein>
    <submittedName>
        <fullName evidence="10">Cadherin-23</fullName>
    </submittedName>
</protein>
<dbReference type="PANTHER" id="PTHR24025">
    <property type="entry name" value="DESMOGLEIN FAMILY MEMBER"/>
    <property type="match status" value="1"/>
</dbReference>
<dbReference type="InterPro" id="IPR015919">
    <property type="entry name" value="Cadherin-like_sf"/>
</dbReference>
<dbReference type="SUPFAM" id="SSF49313">
    <property type="entry name" value="Cadherin-like"/>
    <property type="match status" value="2"/>
</dbReference>
<dbReference type="InterPro" id="IPR002126">
    <property type="entry name" value="Cadherin-like_dom"/>
</dbReference>
<evidence type="ECO:0000313" key="10">
    <source>
        <dbReference type="EMBL" id="MEQ2193060.1"/>
    </source>
</evidence>
<reference evidence="10 11" key="1">
    <citation type="submission" date="2021-06" db="EMBL/GenBank/DDBJ databases">
        <authorList>
            <person name="Palmer J.M."/>
        </authorList>
    </citation>
    <scope>NUCLEOTIDE SEQUENCE [LARGE SCALE GENOMIC DNA]</scope>
    <source>
        <strain evidence="10 11">XC_2019</strain>
        <tissue evidence="10">Muscle</tissue>
    </source>
</reference>
<dbReference type="PANTHER" id="PTHR24025:SF23">
    <property type="entry name" value="NEURAL-CADHERIN"/>
    <property type="match status" value="1"/>
</dbReference>
<dbReference type="PRINTS" id="PR00205">
    <property type="entry name" value="CADHERIN"/>
</dbReference>
<feature type="domain" description="Cadherin" evidence="9">
    <location>
        <begin position="92"/>
        <end position="132"/>
    </location>
</feature>
<name>A0ABV0QB72_9TELE</name>
<evidence type="ECO:0000256" key="6">
    <source>
        <dbReference type="ARBA" id="ARBA00022989"/>
    </source>
</evidence>
<evidence type="ECO:0000259" key="9">
    <source>
        <dbReference type="PROSITE" id="PS50268"/>
    </source>
</evidence>
<evidence type="ECO:0000256" key="4">
    <source>
        <dbReference type="ARBA" id="ARBA00022837"/>
    </source>
</evidence>
<accession>A0ABV0QB72</accession>
<dbReference type="Pfam" id="PF00028">
    <property type="entry name" value="Cadherin"/>
    <property type="match status" value="2"/>
</dbReference>
<feature type="non-terminal residue" evidence="10">
    <location>
        <position position="135"/>
    </location>
</feature>
<dbReference type="InterPro" id="IPR050971">
    <property type="entry name" value="Cadherin-domain_protein"/>
</dbReference>
<dbReference type="Gene3D" id="2.60.40.60">
    <property type="entry name" value="Cadherins"/>
    <property type="match status" value="2"/>
</dbReference>
<comment type="caution">
    <text evidence="10">The sequence shown here is derived from an EMBL/GenBank/DDBJ whole genome shotgun (WGS) entry which is preliminary data.</text>
</comment>
<keyword evidence="3" id="KW-0677">Repeat</keyword>
<dbReference type="SMART" id="SM00112">
    <property type="entry name" value="CA"/>
    <property type="match status" value="1"/>
</dbReference>
<evidence type="ECO:0000256" key="5">
    <source>
        <dbReference type="ARBA" id="ARBA00022889"/>
    </source>
</evidence>
<keyword evidence="4 8" id="KW-0106">Calcium</keyword>
<dbReference type="Proteomes" id="UP001434883">
    <property type="component" value="Unassembled WGS sequence"/>
</dbReference>
<evidence type="ECO:0000256" key="1">
    <source>
        <dbReference type="ARBA" id="ARBA00004370"/>
    </source>
</evidence>
<evidence type="ECO:0000313" key="11">
    <source>
        <dbReference type="Proteomes" id="UP001434883"/>
    </source>
</evidence>
<gene>
    <name evidence="10" type="primary">CDH23_4</name>
    <name evidence="10" type="ORF">XENOCAPTIV_022854</name>
</gene>
<evidence type="ECO:0000256" key="3">
    <source>
        <dbReference type="ARBA" id="ARBA00022737"/>
    </source>
</evidence>
<proteinExistence type="predicted"/>
<evidence type="ECO:0000256" key="7">
    <source>
        <dbReference type="ARBA" id="ARBA00023136"/>
    </source>
</evidence>
<feature type="domain" description="Cadherin" evidence="9">
    <location>
        <begin position="1"/>
        <end position="91"/>
    </location>
</feature>
<evidence type="ECO:0000256" key="2">
    <source>
        <dbReference type="ARBA" id="ARBA00022692"/>
    </source>
</evidence>
<dbReference type="EMBL" id="JAHRIN010005140">
    <property type="protein sequence ID" value="MEQ2193060.1"/>
    <property type="molecule type" value="Genomic_DNA"/>
</dbReference>
<keyword evidence="7" id="KW-0472">Membrane</keyword>
<dbReference type="PROSITE" id="PS50268">
    <property type="entry name" value="CADHERIN_2"/>
    <property type="match status" value="2"/>
</dbReference>
<comment type="subcellular location">
    <subcellularLocation>
        <location evidence="1">Membrane</location>
    </subcellularLocation>
</comment>
<keyword evidence="11" id="KW-1185">Reference proteome</keyword>